<evidence type="ECO:0000256" key="7">
    <source>
        <dbReference type="ARBA" id="ARBA00023065"/>
    </source>
</evidence>
<keyword evidence="11" id="KW-1185">Reference proteome</keyword>
<dbReference type="NCBIfam" id="NF001960">
    <property type="entry name" value="PRK00733.3-5"/>
    <property type="match status" value="1"/>
</dbReference>
<feature type="transmembrane region" description="Helical" evidence="9">
    <location>
        <begin position="412"/>
        <end position="434"/>
    </location>
</feature>
<keyword evidence="4 9" id="KW-0460">Magnesium</keyword>
<dbReference type="PIRSF" id="PIRSF001265">
    <property type="entry name" value="H+-PPase"/>
    <property type="match status" value="1"/>
</dbReference>
<evidence type="ECO:0000256" key="9">
    <source>
        <dbReference type="HAMAP-Rule" id="MF_01129"/>
    </source>
</evidence>
<evidence type="ECO:0000313" key="11">
    <source>
        <dbReference type="Proteomes" id="UP000568106"/>
    </source>
</evidence>
<feature type="transmembrane region" description="Helical" evidence="9">
    <location>
        <begin position="29"/>
        <end position="53"/>
    </location>
</feature>
<evidence type="ECO:0000256" key="8">
    <source>
        <dbReference type="ARBA" id="ARBA00023136"/>
    </source>
</evidence>
<keyword evidence="8 9" id="KW-0472">Membrane</keyword>
<comment type="function">
    <text evidence="9">Proton pump that utilizes the energy of pyrophosphate hydrolysis as the driving force for proton movement across the membrane. Generates a proton motive force.</text>
</comment>
<evidence type="ECO:0000256" key="4">
    <source>
        <dbReference type="ARBA" id="ARBA00022842"/>
    </source>
</evidence>
<name>A0A7W8IEK2_9BACT</name>
<keyword evidence="9" id="KW-0375">Hydrogen ion transport</keyword>
<dbReference type="AlphaFoldDB" id="A0A7W8IEK2"/>
<sequence>MVGVSILALAVQSQVPVSSASVDGGDGRVYLWIALTVGVLALVAALMLARAVIASDTGTPEMQAISNAIREGAEAFLRRQYKTIGSIALVLAVVVFVGYKMSPRTSPYALKTVVSFLVGAVCSGLAGFTGMYCSIRANIRTASAARTSLNKALQMALRGGAVTGLVVVALSLLGVGVLFLFFGGLEHPQAVPYQLVGFGFGASLVALFAQLGGGIYTKAADVGADLVGKVEAGIPEDDPRNPAVIADLVGDNVGDCAGRGADLFESTAAENVGAMILGAALYPVFGVKGILFPLIVHAINLIASIVGVFVVKTREDEDPMHALNKGFYVTSALALAGFAVAVYTMLNGPQVQPIWLLGCGVIGLVTAFLFVWITEYYTEAIYRPVKSIVEASVTGPATNIISGLAVGMETPAMPVVVISAALLLSYYFGVQGLAGVTGISDYAKGIYGTAIATMGMLSCAAYILAMDTFGPITDNAGGIIEMSNQPHEIRDRTDKLDSAGNTTKALTKGYAIGSASLAAFLLFSAYLEEIKTIVTDKVALADGYMPVGWSFTNINLAQVPVFVGALLGAMLTYLFSSLAIKAVGRTAQMVVKDVRDQFKENPGIMLGTSKPDYARCVNIVTGAALKEMVVPGLLAVGLPVAVGLIFRHLSSSYQASSALYAPGTILPVPAIGGVPVNLAGAEAVAGLLMVGTISGVLLAMLMNNGGGAWDNAKKFIETGQYGGKKSEAHKAAVVGDTVGDPFKDTAGPSLHVLIKLLATITLVLAPLFV</sequence>
<reference evidence="10" key="1">
    <citation type="submission" date="2020-08" db="EMBL/GenBank/DDBJ databases">
        <title>Genomic Encyclopedia of Type Strains, Phase IV (KMG-V): Genome sequencing to study the core and pangenomes of soil and plant-associated prokaryotes.</title>
        <authorList>
            <person name="Whitman W."/>
        </authorList>
    </citation>
    <scope>NUCLEOTIDE SEQUENCE [LARGE SCALE GENOMIC DNA]</scope>
    <source>
        <strain evidence="10">M8UP27</strain>
    </source>
</reference>
<feature type="site" description="Determinant of potassium independence" evidence="9">
    <location>
        <position position="504"/>
    </location>
</feature>
<evidence type="ECO:0000256" key="3">
    <source>
        <dbReference type="ARBA" id="ARBA00022692"/>
    </source>
</evidence>
<evidence type="ECO:0000256" key="1">
    <source>
        <dbReference type="ARBA" id="ARBA00004127"/>
    </source>
</evidence>
<accession>A0A7W8IEK2</accession>
<dbReference type="Pfam" id="PF03030">
    <property type="entry name" value="H_PPase"/>
    <property type="match status" value="1"/>
</dbReference>
<evidence type="ECO:0000256" key="5">
    <source>
        <dbReference type="ARBA" id="ARBA00022967"/>
    </source>
</evidence>
<feature type="transmembrane region" description="Helical" evidence="9">
    <location>
        <begin position="290"/>
        <end position="311"/>
    </location>
</feature>
<keyword evidence="2 9" id="KW-0813">Transport</keyword>
<comment type="caution">
    <text evidence="9">Lacks conserved residue(s) required for the propagation of feature annotation.</text>
</comment>
<comment type="subunit">
    <text evidence="9">Homodimer.</text>
</comment>
<dbReference type="GO" id="GO:0004427">
    <property type="term" value="F:inorganic diphosphate phosphatase activity"/>
    <property type="evidence" value="ECO:0007669"/>
    <property type="project" value="UniProtKB-UniRule"/>
</dbReference>
<comment type="catalytic activity">
    <reaction evidence="9">
        <text>diphosphate + H2O + H(+)(in) = 2 phosphate + 2 H(+)(out)</text>
        <dbReference type="Rhea" id="RHEA:13973"/>
        <dbReference type="ChEBI" id="CHEBI:15377"/>
        <dbReference type="ChEBI" id="CHEBI:15378"/>
        <dbReference type="ChEBI" id="CHEBI:33019"/>
        <dbReference type="ChEBI" id="CHEBI:43474"/>
        <dbReference type="EC" id="7.1.3.1"/>
    </reaction>
</comment>
<feature type="transmembrane region" description="Helical" evidence="9">
    <location>
        <begin position="684"/>
        <end position="703"/>
    </location>
</feature>
<feature type="transmembrane region" description="Helical" evidence="9">
    <location>
        <begin position="326"/>
        <end position="346"/>
    </location>
</feature>
<dbReference type="NCBIfam" id="TIGR01104">
    <property type="entry name" value="V_PPase"/>
    <property type="match status" value="1"/>
</dbReference>
<feature type="transmembrane region" description="Helical" evidence="9">
    <location>
        <begin position="113"/>
        <end position="135"/>
    </location>
</feature>
<feature type="transmembrane region" description="Helical" evidence="9">
    <location>
        <begin position="156"/>
        <end position="185"/>
    </location>
</feature>
<feature type="transmembrane region" description="Helical" evidence="9">
    <location>
        <begin position="83"/>
        <end position="101"/>
    </location>
</feature>
<comment type="subcellular location">
    <subcellularLocation>
        <location evidence="9">Cell membrane</location>
        <topology evidence="9">Multi-pass membrane protein</topology>
    </subcellularLocation>
    <subcellularLocation>
        <location evidence="1">Endomembrane system</location>
        <topology evidence="1">Multi-pass membrane protein</topology>
    </subcellularLocation>
</comment>
<feature type="transmembrane region" description="Helical" evidence="9">
    <location>
        <begin position="628"/>
        <end position="646"/>
    </location>
</feature>
<dbReference type="GO" id="GO:0012505">
    <property type="term" value="C:endomembrane system"/>
    <property type="evidence" value="ECO:0007669"/>
    <property type="project" value="UniProtKB-SubCell"/>
</dbReference>
<keyword evidence="9" id="KW-1003">Cell membrane</keyword>
<keyword evidence="5 9" id="KW-1278">Translocase</keyword>
<comment type="caution">
    <text evidence="10">The sequence shown here is derived from an EMBL/GenBank/DDBJ whole genome shotgun (WGS) entry which is preliminary data.</text>
</comment>
<dbReference type="Proteomes" id="UP000568106">
    <property type="component" value="Unassembled WGS sequence"/>
</dbReference>
<feature type="transmembrane region" description="Helical" evidence="9">
    <location>
        <begin position="509"/>
        <end position="527"/>
    </location>
</feature>
<dbReference type="GO" id="GO:0009678">
    <property type="term" value="F:diphosphate hydrolysis-driven proton transmembrane transporter activity"/>
    <property type="evidence" value="ECO:0007669"/>
    <property type="project" value="UniProtKB-UniRule"/>
</dbReference>
<organism evidence="10 11">
    <name type="scientific">Tunturiibacter empetritectus</name>
    <dbReference type="NCBI Taxonomy" id="3069691"/>
    <lineage>
        <taxon>Bacteria</taxon>
        <taxon>Pseudomonadati</taxon>
        <taxon>Acidobacteriota</taxon>
        <taxon>Terriglobia</taxon>
        <taxon>Terriglobales</taxon>
        <taxon>Acidobacteriaceae</taxon>
        <taxon>Tunturiibacter</taxon>
    </lineage>
</organism>
<dbReference type="GO" id="GO:0005886">
    <property type="term" value="C:plasma membrane"/>
    <property type="evidence" value="ECO:0007669"/>
    <property type="project" value="UniProtKB-SubCell"/>
</dbReference>
<evidence type="ECO:0000256" key="2">
    <source>
        <dbReference type="ARBA" id="ARBA00022448"/>
    </source>
</evidence>
<proteinExistence type="inferred from homology"/>
<evidence type="ECO:0000256" key="6">
    <source>
        <dbReference type="ARBA" id="ARBA00022989"/>
    </source>
</evidence>
<dbReference type="EC" id="7.1.3.1" evidence="9"/>
<evidence type="ECO:0000313" key="10">
    <source>
        <dbReference type="EMBL" id="MBB5315754.1"/>
    </source>
</evidence>
<dbReference type="GO" id="GO:0000287">
    <property type="term" value="F:magnesium ion binding"/>
    <property type="evidence" value="ECO:0007669"/>
    <property type="project" value="UniProtKB-UniRule"/>
</dbReference>
<feature type="transmembrane region" description="Helical" evidence="9">
    <location>
        <begin position="559"/>
        <end position="580"/>
    </location>
</feature>
<dbReference type="PANTHER" id="PTHR31998">
    <property type="entry name" value="K(+)-INSENSITIVE PYROPHOSPHATE-ENERGIZED PROTON PUMP"/>
    <property type="match status" value="1"/>
</dbReference>
<keyword evidence="6 9" id="KW-1133">Transmembrane helix</keyword>
<feature type="transmembrane region" description="Helical" evidence="9">
    <location>
        <begin position="446"/>
        <end position="465"/>
    </location>
</feature>
<keyword evidence="3 9" id="KW-0812">Transmembrane</keyword>
<keyword evidence="7 9" id="KW-0406">Ion transport</keyword>
<keyword evidence="10" id="KW-0378">Hydrolase</keyword>
<comment type="cofactor">
    <cofactor evidence="9">
        <name>Mg(2+)</name>
        <dbReference type="ChEBI" id="CHEBI:18420"/>
    </cofactor>
</comment>
<dbReference type="HAMAP" id="MF_01129">
    <property type="entry name" value="PPase_energized_pump"/>
    <property type="match status" value="1"/>
</dbReference>
<feature type="transmembrane region" description="Helical" evidence="9">
    <location>
        <begin position="750"/>
        <end position="768"/>
    </location>
</feature>
<comment type="similarity">
    <text evidence="9">Belongs to the H(+)-translocating pyrophosphatase (TC 3.A.10) family. K(+)-insensitive subfamily.</text>
</comment>
<feature type="transmembrane region" description="Helical" evidence="9">
    <location>
        <begin position="191"/>
        <end position="209"/>
    </location>
</feature>
<dbReference type="InterPro" id="IPR004131">
    <property type="entry name" value="PPase-energised_H-pump"/>
</dbReference>
<protein>
    <recommendedName>
        <fullName evidence="9">K(+)-insensitive pyrophosphate-energized proton pump</fullName>
        <ecNumber evidence="9">7.1.3.1</ecNumber>
    </recommendedName>
    <alternativeName>
        <fullName evidence="9">Membrane-bound proton-translocating pyrophosphatase</fullName>
    </alternativeName>
    <alternativeName>
        <fullName evidence="9">Pyrophosphate-energized inorganic pyrophosphatase</fullName>
        <shortName evidence="9">H(+)-PPase</shortName>
    </alternativeName>
</protein>
<feature type="transmembrane region" description="Helical" evidence="9">
    <location>
        <begin position="658"/>
        <end position="678"/>
    </location>
</feature>
<feature type="transmembrane region" description="Helical" evidence="9">
    <location>
        <begin position="353"/>
        <end position="373"/>
    </location>
</feature>
<gene>
    <name evidence="9" type="primary">hppA</name>
    <name evidence="10" type="ORF">HDF09_000404</name>
</gene>
<dbReference type="NCBIfam" id="NF001953">
    <property type="entry name" value="PRK00733.2-1"/>
    <property type="match status" value="1"/>
</dbReference>
<dbReference type="EMBL" id="JACHDY010000001">
    <property type="protein sequence ID" value="MBB5315754.1"/>
    <property type="molecule type" value="Genomic_DNA"/>
</dbReference>